<dbReference type="GO" id="GO:0016791">
    <property type="term" value="F:phosphatase activity"/>
    <property type="evidence" value="ECO:0007669"/>
    <property type="project" value="TreeGrafter"/>
</dbReference>
<evidence type="ECO:0000313" key="2">
    <source>
        <dbReference type="Proteomes" id="UP000477311"/>
    </source>
</evidence>
<dbReference type="Gene3D" id="3.40.50.1240">
    <property type="entry name" value="Phosphoglycerate mutase-like"/>
    <property type="match status" value="1"/>
</dbReference>
<accession>A0A6M1RS80</accession>
<dbReference type="SMART" id="SM00855">
    <property type="entry name" value="PGAM"/>
    <property type="match status" value="1"/>
</dbReference>
<dbReference type="RefSeq" id="WP_165108941.1">
    <property type="nucleotide sequence ID" value="NZ_JAAKYA010000089.1"/>
</dbReference>
<dbReference type="Pfam" id="PF00300">
    <property type="entry name" value="His_Phos_1"/>
    <property type="match status" value="1"/>
</dbReference>
<dbReference type="PANTHER" id="PTHR48100:SF1">
    <property type="entry name" value="HISTIDINE PHOSPHATASE FAMILY PROTEIN-RELATED"/>
    <property type="match status" value="1"/>
</dbReference>
<protein>
    <submittedName>
        <fullName evidence="1">Histidine phosphatase family protein</fullName>
    </submittedName>
</protein>
<dbReference type="SUPFAM" id="SSF53254">
    <property type="entry name" value="Phosphoglycerate mutase-like"/>
    <property type="match status" value="1"/>
</dbReference>
<name>A0A6M1RS80_9BACT</name>
<organism evidence="1 2">
    <name type="scientific">Limisphaera ngatamarikiensis</name>
    <dbReference type="NCBI Taxonomy" id="1324935"/>
    <lineage>
        <taxon>Bacteria</taxon>
        <taxon>Pseudomonadati</taxon>
        <taxon>Verrucomicrobiota</taxon>
        <taxon>Verrucomicrobiia</taxon>
        <taxon>Limisphaerales</taxon>
        <taxon>Limisphaeraceae</taxon>
        <taxon>Limisphaera</taxon>
    </lineage>
</organism>
<dbReference type="GO" id="GO:0005737">
    <property type="term" value="C:cytoplasm"/>
    <property type="evidence" value="ECO:0007669"/>
    <property type="project" value="TreeGrafter"/>
</dbReference>
<gene>
    <name evidence="1" type="ORF">G4L39_13425</name>
</gene>
<sequence>MTARPTRLFFIRHAEVAIPYQRVFAGRLDIPLSEEGHRQAAALAPWLARLAPDALYASPMLRVRQTLQPWRDLGSPEPIFRPELREVDFGEWTGVAWDDVQPRFGQSPWDWLRLLEQNAIRNAEPFDSFRNRVAACLQQILDQHPGRRIAVLCHGGVIRMALAWLCQWPLAATAVLAVDYASVTTVTLHNPRVELELLNYQPWRPIP</sequence>
<dbReference type="Proteomes" id="UP000477311">
    <property type="component" value="Unassembled WGS sequence"/>
</dbReference>
<dbReference type="CDD" id="cd07067">
    <property type="entry name" value="HP_PGM_like"/>
    <property type="match status" value="1"/>
</dbReference>
<evidence type="ECO:0000313" key="1">
    <source>
        <dbReference type="EMBL" id="NGO40389.1"/>
    </source>
</evidence>
<proteinExistence type="predicted"/>
<reference evidence="1 2" key="1">
    <citation type="submission" date="2020-02" db="EMBL/GenBank/DDBJ databases">
        <title>Draft genome sequence of Limisphaera ngatamarikiensis NGM72.4T, a thermophilic Verrucomicrobia grouped in subdivision 3.</title>
        <authorList>
            <person name="Carere C.R."/>
            <person name="Steen J."/>
            <person name="Hugenholtz P."/>
            <person name="Stott M.B."/>
        </authorList>
    </citation>
    <scope>NUCLEOTIDE SEQUENCE [LARGE SCALE GENOMIC DNA]</scope>
    <source>
        <strain evidence="1 2">NGM72.4</strain>
    </source>
</reference>
<dbReference type="PANTHER" id="PTHR48100">
    <property type="entry name" value="BROAD-SPECIFICITY PHOSPHATASE YOR283W-RELATED"/>
    <property type="match status" value="1"/>
</dbReference>
<dbReference type="InterPro" id="IPR029033">
    <property type="entry name" value="His_PPase_superfam"/>
</dbReference>
<dbReference type="AlphaFoldDB" id="A0A6M1RS80"/>
<keyword evidence="2" id="KW-1185">Reference proteome</keyword>
<comment type="caution">
    <text evidence="1">The sequence shown here is derived from an EMBL/GenBank/DDBJ whole genome shotgun (WGS) entry which is preliminary data.</text>
</comment>
<dbReference type="EMBL" id="JAAKYA010000089">
    <property type="protein sequence ID" value="NGO40389.1"/>
    <property type="molecule type" value="Genomic_DNA"/>
</dbReference>
<dbReference type="InterPro" id="IPR050275">
    <property type="entry name" value="PGM_Phosphatase"/>
</dbReference>
<dbReference type="InterPro" id="IPR013078">
    <property type="entry name" value="His_Pase_superF_clade-1"/>
</dbReference>